<dbReference type="RefSeq" id="XP_040880618.1">
    <property type="nucleotide sequence ID" value="XM_041024597.1"/>
</dbReference>
<evidence type="ECO:0000313" key="2">
    <source>
        <dbReference type="Proteomes" id="UP000030672"/>
    </source>
</evidence>
<dbReference type="EMBL" id="KL584831">
    <property type="protein sequence ID" value="KEQ63595.1"/>
    <property type="molecule type" value="Genomic_DNA"/>
</dbReference>
<sequence length="117" mass="13614">MAQTIFYGTRLGRLVNSTTMTRSWICILAEWTIHWRAKWNAVFDVNDTESSLEQCYYLQPHPARKLCLHQWTSISRNPNTHGFLGKVVVEVPRFFELQDKAVRQHIEPMSILQAVPG</sequence>
<name>A0A074VS78_AURM1</name>
<accession>A0A074VS78</accession>
<dbReference type="AlphaFoldDB" id="A0A074VS78"/>
<gene>
    <name evidence="1" type="ORF">M437DRAFT_65544</name>
</gene>
<dbReference type="HOGENOM" id="CLU_2084385_0_0_1"/>
<evidence type="ECO:0000313" key="1">
    <source>
        <dbReference type="EMBL" id="KEQ63595.1"/>
    </source>
</evidence>
<dbReference type="GeneID" id="63917970"/>
<dbReference type="Proteomes" id="UP000030672">
    <property type="component" value="Unassembled WGS sequence"/>
</dbReference>
<keyword evidence="2" id="KW-1185">Reference proteome</keyword>
<protein>
    <submittedName>
        <fullName evidence="1">Uncharacterized protein</fullName>
    </submittedName>
</protein>
<proteinExistence type="predicted"/>
<reference evidence="1 2" key="1">
    <citation type="journal article" date="2014" name="BMC Genomics">
        <title>Genome sequencing of four Aureobasidium pullulans varieties: biotechnological potential, stress tolerance, and description of new species.</title>
        <authorList>
            <person name="Gostin Ar C."/>
            <person name="Ohm R.A."/>
            <person name="Kogej T."/>
            <person name="Sonjak S."/>
            <person name="Turk M."/>
            <person name="Zajc J."/>
            <person name="Zalar P."/>
            <person name="Grube M."/>
            <person name="Sun H."/>
            <person name="Han J."/>
            <person name="Sharma A."/>
            <person name="Chiniquy J."/>
            <person name="Ngan C.Y."/>
            <person name="Lipzen A."/>
            <person name="Barry K."/>
            <person name="Grigoriev I.V."/>
            <person name="Gunde-Cimerman N."/>
        </authorList>
    </citation>
    <scope>NUCLEOTIDE SEQUENCE [LARGE SCALE GENOMIC DNA]</scope>
    <source>
        <strain evidence="1 2">CBS 110374</strain>
    </source>
</reference>
<organism evidence="1 2">
    <name type="scientific">Aureobasidium melanogenum (strain CBS 110374)</name>
    <name type="common">Aureobasidium pullulans var. melanogenum</name>
    <dbReference type="NCBI Taxonomy" id="1043003"/>
    <lineage>
        <taxon>Eukaryota</taxon>
        <taxon>Fungi</taxon>
        <taxon>Dikarya</taxon>
        <taxon>Ascomycota</taxon>
        <taxon>Pezizomycotina</taxon>
        <taxon>Dothideomycetes</taxon>
        <taxon>Dothideomycetidae</taxon>
        <taxon>Dothideales</taxon>
        <taxon>Saccotheciaceae</taxon>
        <taxon>Aureobasidium</taxon>
    </lineage>
</organism>